<dbReference type="GO" id="GO:0008270">
    <property type="term" value="F:zinc ion binding"/>
    <property type="evidence" value="ECO:0007669"/>
    <property type="project" value="UniProtKB-KW"/>
</dbReference>
<dbReference type="InterPro" id="IPR002056">
    <property type="entry name" value="MAS20"/>
</dbReference>
<dbReference type="Pfam" id="PF02902">
    <property type="entry name" value="Peptidase_C48"/>
    <property type="match status" value="1"/>
</dbReference>
<evidence type="ECO:0000313" key="19">
    <source>
        <dbReference type="EMBL" id="KAG0326308.1"/>
    </source>
</evidence>
<keyword evidence="11" id="KW-0378">Hydrolase</keyword>
<comment type="similarity">
    <text evidence="2">Belongs to the peptidase C48 family.</text>
</comment>
<dbReference type="CDD" id="cd10537">
    <property type="entry name" value="SET_SETD9"/>
    <property type="match status" value="1"/>
</dbReference>
<dbReference type="OrthoDB" id="442460at2759"/>
<dbReference type="GO" id="GO:0070139">
    <property type="term" value="F:SUMO-specific endopeptidase activity"/>
    <property type="evidence" value="ECO:0007669"/>
    <property type="project" value="TreeGrafter"/>
</dbReference>
<keyword evidence="13" id="KW-1133">Transmembrane helix</keyword>
<dbReference type="PROSITE" id="PS01360">
    <property type="entry name" value="ZF_MYND_1"/>
    <property type="match status" value="1"/>
</dbReference>
<dbReference type="Pfam" id="PF00856">
    <property type="entry name" value="SET"/>
    <property type="match status" value="1"/>
</dbReference>
<dbReference type="GO" id="GO:0006886">
    <property type="term" value="P:intracellular protein transport"/>
    <property type="evidence" value="ECO:0007669"/>
    <property type="project" value="InterPro"/>
</dbReference>
<evidence type="ECO:0000256" key="6">
    <source>
        <dbReference type="ARBA" id="ARBA00022692"/>
    </source>
</evidence>
<comment type="caution">
    <text evidence="19">The sequence shown here is derived from an EMBL/GenBank/DDBJ whole genome shotgun (WGS) entry which is preliminary data.</text>
</comment>
<comment type="similarity">
    <text evidence="3">Belongs to the Tom20 family.</text>
</comment>
<dbReference type="PROSITE" id="PS50600">
    <property type="entry name" value="ULP_PROTEASE"/>
    <property type="match status" value="1"/>
</dbReference>
<feature type="compositionally biased region" description="Low complexity" evidence="16">
    <location>
        <begin position="630"/>
        <end position="643"/>
    </location>
</feature>
<dbReference type="Gene3D" id="1.10.418.20">
    <property type="match status" value="1"/>
</dbReference>
<evidence type="ECO:0000259" key="18">
    <source>
        <dbReference type="PROSITE" id="PS50600"/>
    </source>
</evidence>
<dbReference type="GO" id="GO:0006605">
    <property type="term" value="P:protein targeting"/>
    <property type="evidence" value="ECO:0007669"/>
    <property type="project" value="InterPro"/>
</dbReference>
<dbReference type="GO" id="GO:0005634">
    <property type="term" value="C:nucleus"/>
    <property type="evidence" value="ECO:0007669"/>
    <property type="project" value="TreeGrafter"/>
</dbReference>
<organism evidence="19 20">
    <name type="scientific">Dissophora globulifera</name>
    <dbReference type="NCBI Taxonomy" id="979702"/>
    <lineage>
        <taxon>Eukaryota</taxon>
        <taxon>Fungi</taxon>
        <taxon>Fungi incertae sedis</taxon>
        <taxon>Mucoromycota</taxon>
        <taxon>Mortierellomycotina</taxon>
        <taxon>Mortierellomycetes</taxon>
        <taxon>Mortierellales</taxon>
        <taxon>Mortierellaceae</taxon>
        <taxon>Dissophora</taxon>
    </lineage>
</organism>
<dbReference type="InterPro" id="IPR051947">
    <property type="entry name" value="Sentrin-specific_protease"/>
</dbReference>
<dbReference type="InterPro" id="IPR002893">
    <property type="entry name" value="Znf_MYND"/>
</dbReference>
<feature type="compositionally biased region" description="Basic and acidic residues" evidence="16">
    <location>
        <begin position="1227"/>
        <end position="1237"/>
    </location>
</feature>
<evidence type="ECO:0000256" key="9">
    <source>
        <dbReference type="ARBA" id="ARBA00022786"/>
    </source>
</evidence>
<evidence type="ECO:0000256" key="1">
    <source>
        <dbReference type="ARBA" id="ARBA00004572"/>
    </source>
</evidence>
<dbReference type="Pfam" id="PF01753">
    <property type="entry name" value="zf-MYND"/>
    <property type="match status" value="1"/>
</dbReference>
<dbReference type="SUPFAM" id="SSF54001">
    <property type="entry name" value="Cysteine proteinases"/>
    <property type="match status" value="1"/>
</dbReference>
<keyword evidence="10" id="KW-1000">Mitochondrion outer membrane</keyword>
<keyword evidence="6" id="KW-0812">Transmembrane</keyword>
<dbReference type="Gene3D" id="3.30.310.130">
    <property type="entry name" value="Ubiquitin-related"/>
    <property type="match status" value="1"/>
</dbReference>
<feature type="compositionally biased region" description="Basic and acidic residues" evidence="16">
    <location>
        <begin position="49"/>
        <end position="62"/>
    </location>
</feature>
<evidence type="ECO:0000256" key="14">
    <source>
        <dbReference type="ARBA" id="ARBA00023128"/>
    </source>
</evidence>
<dbReference type="SUPFAM" id="SSF144232">
    <property type="entry name" value="HIT/MYND zinc finger-like"/>
    <property type="match status" value="1"/>
</dbReference>
<evidence type="ECO:0008006" key="21">
    <source>
        <dbReference type="Google" id="ProtNLM"/>
    </source>
</evidence>
<dbReference type="GO" id="GO:0005742">
    <property type="term" value="C:mitochondrial outer membrane translocase complex"/>
    <property type="evidence" value="ECO:0007669"/>
    <property type="project" value="InterPro"/>
</dbReference>
<dbReference type="InterPro" id="IPR023392">
    <property type="entry name" value="Tom20_dom_sf"/>
</dbReference>
<dbReference type="SUPFAM" id="SSF47157">
    <property type="entry name" value="Mitochondrial import receptor subunit Tom20"/>
    <property type="match status" value="1"/>
</dbReference>
<dbReference type="PRINTS" id="PR00351">
    <property type="entry name" value="OM20RECEPTOR"/>
</dbReference>
<feature type="region of interest" description="Disordered" evidence="16">
    <location>
        <begin position="1106"/>
        <end position="1138"/>
    </location>
</feature>
<keyword evidence="14" id="KW-0496">Mitochondrion</keyword>
<dbReference type="InterPro" id="IPR001214">
    <property type="entry name" value="SET_dom"/>
</dbReference>
<dbReference type="Gene3D" id="1.10.220.160">
    <property type="match status" value="1"/>
</dbReference>
<dbReference type="Pfam" id="PF02064">
    <property type="entry name" value="MAS20"/>
    <property type="match status" value="1"/>
</dbReference>
<evidence type="ECO:0000256" key="10">
    <source>
        <dbReference type="ARBA" id="ARBA00022787"/>
    </source>
</evidence>
<feature type="compositionally biased region" description="Low complexity" evidence="16">
    <location>
        <begin position="1212"/>
        <end position="1226"/>
    </location>
</feature>
<comment type="subcellular location">
    <subcellularLocation>
        <location evidence="1">Mitochondrion outer membrane</location>
        <topology evidence="1">Single-pass membrane protein</topology>
    </subcellularLocation>
</comment>
<keyword evidence="8" id="KW-0863">Zinc-finger</keyword>
<feature type="region of interest" description="Disordered" evidence="16">
    <location>
        <begin position="1212"/>
        <end position="1238"/>
    </location>
</feature>
<evidence type="ECO:0000256" key="7">
    <source>
        <dbReference type="ARBA" id="ARBA00022723"/>
    </source>
</evidence>
<evidence type="ECO:0000256" key="4">
    <source>
        <dbReference type="ARBA" id="ARBA00022553"/>
    </source>
</evidence>
<keyword evidence="20" id="KW-1185">Reference proteome</keyword>
<keyword evidence="9" id="KW-0833">Ubl conjugation pathway</keyword>
<dbReference type="Gene3D" id="6.10.140.2220">
    <property type="match status" value="1"/>
</dbReference>
<feature type="compositionally biased region" description="Basic residues" evidence="16">
    <location>
        <begin position="37"/>
        <end position="48"/>
    </location>
</feature>
<dbReference type="PANTHER" id="PTHR46896:SF3">
    <property type="entry name" value="FI06413P-RELATED"/>
    <property type="match status" value="1"/>
</dbReference>
<feature type="region of interest" description="Disordered" evidence="16">
    <location>
        <begin position="507"/>
        <end position="537"/>
    </location>
</feature>
<evidence type="ECO:0000313" key="20">
    <source>
        <dbReference type="Proteomes" id="UP000738325"/>
    </source>
</evidence>
<dbReference type="Gene3D" id="2.170.270.10">
    <property type="entry name" value="SET domain"/>
    <property type="match status" value="1"/>
</dbReference>
<evidence type="ECO:0000256" key="8">
    <source>
        <dbReference type="ARBA" id="ARBA00022771"/>
    </source>
</evidence>
<keyword evidence="12" id="KW-0862">Zinc</keyword>
<dbReference type="GO" id="GO:0016926">
    <property type="term" value="P:protein desumoylation"/>
    <property type="evidence" value="ECO:0007669"/>
    <property type="project" value="TreeGrafter"/>
</dbReference>
<dbReference type="PANTHER" id="PTHR46896">
    <property type="entry name" value="SENTRIN-SPECIFIC PROTEASE"/>
    <property type="match status" value="1"/>
</dbReference>
<keyword evidence="7" id="KW-0479">Metal-binding</keyword>
<accession>A0A9P6UXR5</accession>
<evidence type="ECO:0000256" key="2">
    <source>
        <dbReference type="ARBA" id="ARBA00005234"/>
    </source>
</evidence>
<dbReference type="GO" id="GO:0006508">
    <property type="term" value="P:proteolysis"/>
    <property type="evidence" value="ECO:0007669"/>
    <property type="project" value="UniProtKB-KW"/>
</dbReference>
<feature type="region of interest" description="Disordered" evidence="16">
    <location>
        <begin position="558"/>
        <end position="648"/>
    </location>
</feature>
<keyword evidence="5" id="KW-0645">Protease</keyword>
<evidence type="ECO:0000256" key="5">
    <source>
        <dbReference type="ARBA" id="ARBA00022670"/>
    </source>
</evidence>
<dbReference type="Proteomes" id="UP000738325">
    <property type="component" value="Unassembled WGS sequence"/>
</dbReference>
<feature type="compositionally biased region" description="Low complexity" evidence="16">
    <location>
        <begin position="587"/>
        <end position="612"/>
    </location>
</feature>
<gene>
    <name evidence="19" type="ORF">BGZ99_009746</name>
</gene>
<protein>
    <recommendedName>
        <fullName evidence="21">Ubiquitin-like protease family profile domain-containing protein</fullName>
    </recommendedName>
</protein>
<feature type="domain" description="SET" evidence="17">
    <location>
        <begin position="168"/>
        <end position="447"/>
    </location>
</feature>
<evidence type="ECO:0000256" key="15">
    <source>
        <dbReference type="ARBA" id="ARBA00023136"/>
    </source>
</evidence>
<feature type="compositionally biased region" description="Low complexity" evidence="16">
    <location>
        <begin position="1107"/>
        <end position="1122"/>
    </location>
</feature>
<keyword evidence="4" id="KW-0597">Phosphoprotein</keyword>
<dbReference type="CDD" id="cd20071">
    <property type="entry name" value="SET_SMYD"/>
    <property type="match status" value="1"/>
</dbReference>
<dbReference type="Gene3D" id="1.20.960.10">
    <property type="entry name" value="Mitochondrial outer membrane translocase complex, subunit Tom20 domain"/>
    <property type="match status" value="1"/>
</dbReference>
<feature type="region of interest" description="Disordered" evidence="16">
    <location>
        <begin position="35"/>
        <end position="62"/>
    </location>
</feature>
<feature type="domain" description="Ubiquitin-like protease family profile" evidence="18">
    <location>
        <begin position="807"/>
        <end position="1045"/>
    </location>
</feature>
<dbReference type="EMBL" id="JAAAIP010000085">
    <property type="protein sequence ID" value="KAG0326308.1"/>
    <property type="molecule type" value="Genomic_DNA"/>
</dbReference>
<dbReference type="SUPFAM" id="SSF82199">
    <property type="entry name" value="SET domain"/>
    <property type="match status" value="1"/>
</dbReference>
<dbReference type="InterPro" id="IPR003653">
    <property type="entry name" value="Peptidase_C48_C"/>
</dbReference>
<sequence>MKTSTIVAATVGTLAVATVGYAIYFDQKRRNDPDFRRKLKKEKKRAMKQQKEEEKKKETKKTQTVEEALASIKEDEFPTSMEEREKFCMEQLSTGEALFTRGPEDYSMAAICFYKALKVYPAPAELVMVYQKTIPPEVFTLVMGMLSMDVQKKQEKYYTVFPPEEMNVKVEELPEGITAEGQKIARRGLIATKDFAIGETIYSETPIISSLEPSLEGNEFCHYCLKQIVPEESKIRCATCSKVVFCSETCEKSATTQFHTVLCTKDSEDASAPERALYDYTKETNNKYPEMIAKFLVRMVHEESVNGGEEYTLFDHIERLRFLEVRPSAAEEKEIELLKVALGSKIPGIEEFINEERYLTLKGKLLYNSYGISTSLDSSRSVEPSPEQYRSEHTAPVVGSGFYRVTSYMSHSCEPNTKVAFLEHDNNMSVVATRAIKAGDELHVGFIDQKNGSLSTEQRRQELFQRYRFNSTAEVKKPSKGVPIAVPMNQRRESNFSIKTANRALMTGYRDGGSSSARRKSSASSQGHQSPPFFPHRDDFDIIGVVPGFEKIVEAESSKNKGKLKAADSVASPEDETLKGTLAGGDSLLSLKSPSPSSPPSSLVPASRVSPPTAGSSFSRLKHINGFRNASSSSSDKSARSPPSSWPQMPLSCVRVWPKAEFTAAGMMVQFSTDRLSITIRRNTTKIPHTELKFVNYYTASTFKIFQFATHGRLFESSILARHYDPGEESESSPVITLFIDTSSSGIASVCAALKQKGVETKRLTSDEAEKILATKNRRSSNSRPQDQPDETLFVYPFNSSVKSKSIAVRAEDVSRLEDGEFLNDTLIEFGLKYAQANAEIKNAALAGQVYIFNSFFYQRFVSKPGKGISNSYEAIKSWTAKVDLFSMKYIIVPINENLHWYLAIITNPGLLLKKAGSTLPIASDNVPEHKNDKSQDSMEIVTVEESLVQEETTAANMEVVKESRSSHIDADEKPYILCLDSLGGSHSSVFSVLRSYLQQELLSRKGIAMNLTSKEITGKFSSKCPKQDNLWDCGVYLLHFTEVFLRNPAALTDAIVNRADDKALWSLPEIASKRAKYKDIVIALTEQYRVYRFQRDLLDNIKGGKSSEAPSFASTSSVSGSKGNRTALTPVSEDDHANSKRMRDFLHRLYPYQSIKLLLQRSRFSPATRTTAASAWSVEEEHARQEVPFDPAKTRAQLVALFQGLKDVVSTTSTTASNSNSSSSSRSEDLSSRKPTNDIPYIRQSVLQKQLGFHLEIGPSRIPNAGLGVFLRNNSRSGVDGGQSTESGSVVAMYPGTLYQPGEAIFFNSINNRYILKCNDGIYVDGKANGLSGSIFRSVNGRDNYPGITASADTTWMVDWKKASDAQQQYQEKQQRISTGSLKNPLSVGQIINNGTKKFPPNVRYQELDVRTKTFPLVVQELLPNIWYSDDWHAHDHASKTNATEDRYADWSHQSSSNLDYLRTVVLVTTRPVQDDEELYSTYIET</sequence>
<dbReference type="PROSITE" id="PS50280">
    <property type="entry name" value="SET"/>
    <property type="match status" value="1"/>
</dbReference>
<evidence type="ECO:0000256" key="13">
    <source>
        <dbReference type="ARBA" id="ARBA00022989"/>
    </source>
</evidence>
<keyword evidence="15" id="KW-0472">Membrane</keyword>
<dbReference type="InterPro" id="IPR046341">
    <property type="entry name" value="SET_dom_sf"/>
</dbReference>
<evidence type="ECO:0000256" key="3">
    <source>
        <dbReference type="ARBA" id="ARBA00005792"/>
    </source>
</evidence>
<evidence type="ECO:0000256" key="16">
    <source>
        <dbReference type="SAM" id="MobiDB-lite"/>
    </source>
</evidence>
<dbReference type="InterPro" id="IPR038765">
    <property type="entry name" value="Papain-like_cys_pep_sf"/>
</dbReference>
<evidence type="ECO:0000259" key="17">
    <source>
        <dbReference type="PROSITE" id="PS50280"/>
    </source>
</evidence>
<proteinExistence type="inferred from homology"/>
<evidence type="ECO:0000256" key="12">
    <source>
        <dbReference type="ARBA" id="ARBA00022833"/>
    </source>
</evidence>
<name>A0A9P6UXR5_9FUNG</name>
<evidence type="ECO:0000256" key="11">
    <source>
        <dbReference type="ARBA" id="ARBA00022801"/>
    </source>
</evidence>
<reference evidence="19" key="1">
    <citation type="journal article" date="2020" name="Fungal Divers.">
        <title>Resolving the Mortierellaceae phylogeny through synthesis of multi-gene phylogenetics and phylogenomics.</title>
        <authorList>
            <person name="Vandepol N."/>
            <person name="Liber J."/>
            <person name="Desiro A."/>
            <person name="Na H."/>
            <person name="Kennedy M."/>
            <person name="Barry K."/>
            <person name="Grigoriev I.V."/>
            <person name="Miller A.N."/>
            <person name="O'Donnell K."/>
            <person name="Stajich J.E."/>
            <person name="Bonito G."/>
        </authorList>
    </citation>
    <scope>NUCLEOTIDE SEQUENCE</scope>
    <source>
        <strain evidence="19">REB-010B</strain>
    </source>
</reference>
<dbReference type="SMART" id="SM00317">
    <property type="entry name" value="SET"/>
    <property type="match status" value="1"/>
</dbReference>